<evidence type="ECO:0000313" key="3">
    <source>
        <dbReference type="Proteomes" id="UP000655443"/>
    </source>
</evidence>
<gene>
    <name evidence="2" type="ORF">GCM10010339_15230</name>
</gene>
<organism evidence="2 3">
    <name type="scientific">Streptomyces alanosinicus</name>
    <dbReference type="NCBI Taxonomy" id="68171"/>
    <lineage>
        <taxon>Bacteria</taxon>
        <taxon>Bacillati</taxon>
        <taxon>Actinomycetota</taxon>
        <taxon>Actinomycetes</taxon>
        <taxon>Kitasatosporales</taxon>
        <taxon>Streptomycetaceae</taxon>
        <taxon>Streptomyces</taxon>
    </lineage>
</organism>
<evidence type="ECO:0000256" key="1">
    <source>
        <dbReference type="SAM" id="Phobius"/>
    </source>
</evidence>
<dbReference type="AlphaFoldDB" id="A0A918YEG6"/>
<keyword evidence="1" id="KW-1133">Transmembrane helix</keyword>
<dbReference type="EMBL" id="BMVG01000002">
    <property type="protein sequence ID" value="GHE00362.1"/>
    <property type="molecule type" value="Genomic_DNA"/>
</dbReference>
<keyword evidence="3" id="KW-1185">Reference proteome</keyword>
<feature type="transmembrane region" description="Helical" evidence="1">
    <location>
        <begin position="50"/>
        <end position="77"/>
    </location>
</feature>
<comment type="caution">
    <text evidence="2">The sequence shown here is derived from an EMBL/GenBank/DDBJ whole genome shotgun (WGS) entry which is preliminary data.</text>
</comment>
<dbReference type="Proteomes" id="UP000655443">
    <property type="component" value="Unassembled WGS sequence"/>
</dbReference>
<name>A0A918YEG6_9ACTN</name>
<keyword evidence="1" id="KW-0812">Transmembrane</keyword>
<protein>
    <submittedName>
        <fullName evidence="2">Uncharacterized protein</fullName>
    </submittedName>
</protein>
<feature type="transmembrane region" description="Helical" evidence="1">
    <location>
        <begin position="158"/>
        <end position="182"/>
    </location>
</feature>
<accession>A0A918YEG6</accession>
<feature type="transmembrane region" description="Helical" evidence="1">
    <location>
        <begin position="127"/>
        <end position="146"/>
    </location>
</feature>
<evidence type="ECO:0000313" key="2">
    <source>
        <dbReference type="EMBL" id="GHE00362.1"/>
    </source>
</evidence>
<feature type="transmembrane region" description="Helical" evidence="1">
    <location>
        <begin position="97"/>
        <end position="121"/>
    </location>
</feature>
<keyword evidence="1" id="KW-0472">Membrane</keyword>
<sequence>MGWENVRAGGRSLWGEVSAVVPVNAAQLPAAGVLWWIWTATQDQYDTGYGGAFGVFCLMVFAPLLLPLLGLLVSVPLTLPASALARQALRRFAGPEWAWRLAGAVVTAVGWGAVTTVLWHWAFGTTVVVLAALGVLPALGVVYVRGRSWSSWGVWWRSALACAGLFALALGGGILATVTGLIEQYEPPRLTSARLAGVWRGADGAELRLDPGGRATARALPAEPPESHWTSGDVKDYVVCAGSGTWKSDADPFGTDRAGILLHLDDDCGLDTHWSVSGTESAPRLFALMGGDPDDATLRILDRAGG</sequence>
<feature type="transmembrane region" description="Helical" evidence="1">
    <location>
        <begin position="12"/>
        <end position="38"/>
    </location>
</feature>
<reference evidence="2" key="1">
    <citation type="journal article" date="2014" name="Int. J. Syst. Evol. Microbiol.">
        <title>Complete genome sequence of Corynebacterium casei LMG S-19264T (=DSM 44701T), isolated from a smear-ripened cheese.</title>
        <authorList>
            <consortium name="US DOE Joint Genome Institute (JGI-PGF)"/>
            <person name="Walter F."/>
            <person name="Albersmeier A."/>
            <person name="Kalinowski J."/>
            <person name="Ruckert C."/>
        </authorList>
    </citation>
    <scope>NUCLEOTIDE SEQUENCE</scope>
    <source>
        <strain evidence="2">JCM 4714</strain>
    </source>
</reference>
<proteinExistence type="predicted"/>
<reference evidence="2" key="2">
    <citation type="submission" date="2020-09" db="EMBL/GenBank/DDBJ databases">
        <authorList>
            <person name="Sun Q."/>
            <person name="Ohkuma M."/>
        </authorList>
    </citation>
    <scope>NUCLEOTIDE SEQUENCE</scope>
    <source>
        <strain evidence="2">JCM 4714</strain>
    </source>
</reference>
<dbReference type="RefSeq" id="WP_189949742.1">
    <property type="nucleotide sequence ID" value="NZ_BMVG01000002.1"/>
</dbReference>